<dbReference type="PANTHER" id="PTHR31623">
    <property type="entry name" value="F21J9.9"/>
    <property type="match status" value="1"/>
</dbReference>
<dbReference type="EMBL" id="JANJYJ010000003">
    <property type="protein sequence ID" value="KAK3223711.1"/>
    <property type="molecule type" value="Genomic_DNA"/>
</dbReference>
<protein>
    <submittedName>
        <fullName evidence="4">Uncharacterized protein</fullName>
    </submittedName>
</protein>
<organism evidence="4 5">
    <name type="scientific">Dipteronia sinensis</name>
    <dbReference type="NCBI Taxonomy" id="43782"/>
    <lineage>
        <taxon>Eukaryota</taxon>
        <taxon>Viridiplantae</taxon>
        <taxon>Streptophyta</taxon>
        <taxon>Embryophyta</taxon>
        <taxon>Tracheophyta</taxon>
        <taxon>Spermatophyta</taxon>
        <taxon>Magnoliopsida</taxon>
        <taxon>eudicotyledons</taxon>
        <taxon>Gunneridae</taxon>
        <taxon>Pentapetalae</taxon>
        <taxon>rosids</taxon>
        <taxon>malvids</taxon>
        <taxon>Sapindales</taxon>
        <taxon>Sapindaceae</taxon>
        <taxon>Hippocastanoideae</taxon>
        <taxon>Acereae</taxon>
        <taxon>Dipteronia</taxon>
    </lineage>
</organism>
<comment type="caution">
    <text evidence="4">The sequence shown here is derived from an EMBL/GenBank/DDBJ whole genome shotgun (WGS) entry which is preliminary data.</text>
</comment>
<accession>A0AAE0AT38</accession>
<dbReference type="Proteomes" id="UP001281410">
    <property type="component" value="Unassembled WGS sequence"/>
</dbReference>
<gene>
    <name evidence="4" type="ORF">Dsin_010736</name>
</gene>
<name>A0AAE0AT38_9ROSI</name>
<proteinExistence type="inferred from homology"/>
<dbReference type="Gene3D" id="3.30.559.10">
    <property type="entry name" value="Chloramphenicol acetyltransferase-like domain"/>
    <property type="match status" value="1"/>
</dbReference>
<evidence type="ECO:0000313" key="5">
    <source>
        <dbReference type="Proteomes" id="UP001281410"/>
    </source>
</evidence>
<keyword evidence="3" id="KW-0012">Acyltransferase</keyword>
<comment type="similarity">
    <text evidence="1">Belongs to the plant acyltransferase family.</text>
</comment>
<dbReference type="Pfam" id="PF02458">
    <property type="entry name" value="Transferase"/>
    <property type="match status" value="1"/>
</dbReference>
<dbReference type="PANTHER" id="PTHR31623:SF17">
    <property type="entry name" value="F21J9.9"/>
    <property type="match status" value="1"/>
</dbReference>
<evidence type="ECO:0000256" key="1">
    <source>
        <dbReference type="ARBA" id="ARBA00009861"/>
    </source>
</evidence>
<keyword evidence="2" id="KW-0808">Transferase</keyword>
<reference evidence="4" key="1">
    <citation type="journal article" date="2023" name="Plant J.">
        <title>Genome sequences and population genomics provide insights into the demographic history, inbreeding, and mutation load of two 'living fossil' tree species of Dipteronia.</title>
        <authorList>
            <person name="Feng Y."/>
            <person name="Comes H.P."/>
            <person name="Chen J."/>
            <person name="Zhu S."/>
            <person name="Lu R."/>
            <person name="Zhang X."/>
            <person name="Li P."/>
            <person name="Qiu J."/>
            <person name="Olsen K.M."/>
            <person name="Qiu Y."/>
        </authorList>
    </citation>
    <scope>NUCLEOTIDE SEQUENCE</scope>
    <source>
        <strain evidence="4">NBL</strain>
    </source>
</reference>
<keyword evidence="5" id="KW-1185">Reference proteome</keyword>
<dbReference type="AlphaFoldDB" id="A0AAE0AT38"/>
<dbReference type="InterPro" id="IPR023213">
    <property type="entry name" value="CAT-like_dom_sf"/>
</dbReference>
<sequence length="138" mass="15149">MVSKSGRYKDSCFIDCDDQGIPFVEATVNCPLSQVIASPVPAQLNKLLPLELDDPQQLVLGIQFNSFKCGGTVISVCIFHNIADAASVFTFVKSWAASTRGSACRICIRHSLSSKELIWVSTAKSYHKREYSSKDICV</sequence>
<evidence type="ECO:0000256" key="3">
    <source>
        <dbReference type="ARBA" id="ARBA00023315"/>
    </source>
</evidence>
<evidence type="ECO:0000313" key="4">
    <source>
        <dbReference type="EMBL" id="KAK3223711.1"/>
    </source>
</evidence>
<dbReference type="GO" id="GO:0016746">
    <property type="term" value="F:acyltransferase activity"/>
    <property type="evidence" value="ECO:0007669"/>
    <property type="project" value="UniProtKB-KW"/>
</dbReference>
<evidence type="ECO:0000256" key="2">
    <source>
        <dbReference type="ARBA" id="ARBA00022679"/>
    </source>
</evidence>